<keyword evidence="1" id="KW-1133">Transmembrane helix</keyword>
<evidence type="ECO:0000256" key="1">
    <source>
        <dbReference type="SAM" id="Phobius"/>
    </source>
</evidence>
<keyword evidence="1" id="KW-0472">Membrane</keyword>
<evidence type="ECO:0000313" key="2">
    <source>
        <dbReference type="EMBL" id="KKL80063.1"/>
    </source>
</evidence>
<dbReference type="EMBL" id="LAZR01022970">
    <property type="protein sequence ID" value="KKL80063.1"/>
    <property type="molecule type" value="Genomic_DNA"/>
</dbReference>
<reference evidence="2" key="1">
    <citation type="journal article" date="2015" name="Nature">
        <title>Complex archaea that bridge the gap between prokaryotes and eukaryotes.</title>
        <authorList>
            <person name="Spang A."/>
            <person name="Saw J.H."/>
            <person name="Jorgensen S.L."/>
            <person name="Zaremba-Niedzwiedzka K."/>
            <person name="Martijn J."/>
            <person name="Lind A.E."/>
            <person name="van Eijk R."/>
            <person name="Schleper C."/>
            <person name="Guy L."/>
            <person name="Ettema T.J."/>
        </authorList>
    </citation>
    <scope>NUCLEOTIDE SEQUENCE</scope>
</reference>
<feature type="transmembrane region" description="Helical" evidence="1">
    <location>
        <begin position="36"/>
        <end position="55"/>
    </location>
</feature>
<feature type="transmembrane region" description="Helical" evidence="1">
    <location>
        <begin position="9"/>
        <end position="30"/>
    </location>
</feature>
<name>A0A0F9F0Y9_9ZZZZ</name>
<dbReference type="AlphaFoldDB" id="A0A0F9F0Y9"/>
<accession>A0A0F9F0Y9</accession>
<sequence length="100" mass="11391">MASLKLRIFVYFVIGGVIFVLGLIIIGLVLLLVFNIISFIYLILFIPVWVIIFLFERELTLSLIFLLKKAPFINMGKSSGKHEKILKDYLKTLNNGEGES</sequence>
<proteinExistence type="predicted"/>
<keyword evidence="1" id="KW-0812">Transmembrane</keyword>
<organism evidence="2">
    <name type="scientific">marine sediment metagenome</name>
    <dbReference type="NCBI Taxonomy" id="412755"/>
    <lineage>
        <taxon>unclassified sequences</taxon>
        <taxon>metagenomes</taxon>
        <taxon>ecological metagenomes</taxon>
    </lineage>
</organism>
<comment type="caution">
    <text evidence="2">The sequence shown here is derived from an EMBL/GenBank/DDBJ whole genome shotgun (WGS) entry which is preliminary data.</text>
</comment>
<gene>
    <name evidence="2" type="ORF">LCGC14_2008570</name>
</gene>
<protein>
    <submittedName>
        <fullName evidence="2">Uncharacterized protein</fullName>
    </submittedName>
</protein>